<dbReference type="AlphaFoldDB" id="A0A1Y5E198"/>
<accession>A0A1Y5E198</accession>
<dbReference type="EMBL" id="MAAF01000111">
    <property type="protein sequence ID" value="OUR75196.1"/>
    <property type="molecule type" value="Genomic_DNA"/>
</dbReference>
<evidence type="ECO:0008006" key="5">
    <source>
        <dbReference type="Google" id="ProtNLM"/>
    </source>
</evidence>
<dbReference type="Pfam" id="PF00534">
    <property type="entry name" value="Glycos_transf_1"/>
    <property type="match status" value="1"/>
</dbReference>
<gene>
    <name evidence="3" type="ORF">A9Q75_17995</name>
</gene>
<feature type="domain" description="Glycosyl transferase family 1" evidence="1">
    <location>
        <begin position="192"/>
        <end position="344"/>
    </location>
</feature>
<evidence type="ECO:0000259" key="1">
    <source>
        <dbReference type="Pfam" id="PF00534"/>
    </source>
</evidence>
<dbReference type="InterPro" id="IPR001296">
    <property type="entry name" value="Glyco_trans_1"/>
</dbReference>
<dbReference type="Proteomes" id="UP000243053">
    <property type="component" value="Unassembled WGS sequence"/>
</dbReference>
<name>A0A1Y5E198_COLPS</name>
<dbReference type="GO" id="GO:0016757">
    <property type="term" value="F:glycosyltransferase activity"/>
    <property type="evidence" value="ECO:0007669"/>
    <property type="project" value="InterPro"/>
</dbReference>
<dbReference type="Pfam" id="PF13439">
    <property type="entry name" value="Glyco_transf_4"/>
    <property type="match status" value="1"/>
</dbReference>
<sequence>MKVLHITLGLGNGGAEGALFRLVKFDKLNEHVIISIMGDGIYGEHLRALGNEVFSLDVPQGKFKLGCIYKIYKLVKKIGPDVVQTWLYHADLLGGAIARVAGVKAVVWGIRHSNLDEKLNSRVIIYIAKISAMFSGIIPSKIISCSEKAAEVHIEIGYNEDKMRVIPNGYDLSKLRFSQEARVRNRTLWGVNDDFVFGMVGRWNPLKDHANLIKALENMQVSKTRPIKCVLVGPGIDDSNTELTALIHKYELNHVVSLMGPTSDINEVMSAFDALVLPSSGEAFPNVVAEAMACSTPCIVTDVGDASLIVNKYGWVVPPVDHIALSVAMEKLILQRDNHESWAELKENCRKRIEDDFSIEKMVSRFDKVWKSALHS</sequence>
<evidence type="ECO:0000259" key="2">
    <source>
        <dbReference type="Pfam" id="PF13439"/>
    </source>
</evidence>
<organism evidence="3 4">
    <name type="scientific">Colwellia psychrerythraea</name>
    <name type="common">Vibrio psychroerythus</name>
    <dbReference type="NCBI Taxonomy" id="28229"/>
    <lineage>
        <taxon>Bacteria</taxon>
        <taxon>Pseudomonadati</taxon>
        <taxon>Pseudomonadota</taxon>
        <taxon>Gammaproteobacteria</taxon>
        <taxon>Alteromonadales</taxon>
        <taxon>Colwelliaceae</taxon>
        <taxon>Colwellia</taxon>
    </lineage>
</organism>
<dbReference type="GO" id="GO:1901135">
    <property type="term" value="P:carbohydrate derivative metabolic process"/>
    <property type="evidence" value="ECO:0007669"/>
    <property type="project" value="UniProtKB-ARBA"/>
</dbReference>
<dbReference type="InterPro" id="IPR028098">
    <property type="entry name" value="Glyco_trans_4-like_N"/>
</dbReference>
<dbReference type="SUPFAM" id="SSF53756">
    <property type="entry name" value="UDP-Glycosyltransferase/glycogen phosphorylase"/>
    <property type="match status" value="1"/>
</dbReference>
<evidence type="ECO:0000313" key="3">
    <source>
        <dbReference type="EMBL" id="OUR75196.1"/>
    </source>
</evidence>
<reference evidence="4" key="1">
    <citation type="journal article" date="2017" name="Proc. Natl. Acad. Sci. U.S.A.">
        <title>Simulation of Deepwater Horizon oil plume reveals substrate specialization within a complex community of hydrocarbon degraders.</title>
        <authorList>
            <person name="Hu P."/>
            <person name="Dubinsky E.A."/>
            <person name="Probst A.J."/>
            <person name="Wang J."/>
            <person name="Sieber C.M.K."/>
            <person name="Tom L.M."/>
            <person name="Gardinali P."/>
            <person name="Banfield J.F."/>
            <person name="Atlas R.M."/>
            <person name="Andersen G.L."/>
        </authorList>
    </citation>
    <scope>NUCLEOTIDE SEQUENCE [LARGE SCALE GENOMIC DNA]</scope>
</reference>
<proteinExistence type="predicted"/>
<comment type="caution">
    <text evidence="3">The sequence shown here is derived from an EMBL/GenBank/DDBJ whole genome shotgun (WGS) entry which is preliminary data.</text>
</comment>
<evidence type="ECO:0000313" key="4">
    <source>
        <dbReference type="Proteomes" id="UP000243053"/>
    </source>
</evidence>
<protein>
    <recommendedName>
        <fullName evidence="5">Glycosyl transferase family 1</fullName>
    </recommendedName>
</protein>
<feature type="domain" description="Glycosyltransferase subfamily 4-like N-terminal" evidence="2">
    <location>
        <begin position="57"/>
        <end position="173"/>
    </location>
</feature>
<dbReference type="PANTHER" id="PTHR12526">
    <property type="entry name" value="GLYCOSYLTRANSFERASE"/>
    <property type="match status" value="1"/>
</dbReference>
<dbReference type="Gene3D" id="3.40.50.2000">
    <property type="entry name" value="Glycogen Phosphorylase B"/>
    <property type="match status" value="2"/>
</dbReference>